<accession>W1YGQ0</accession>
<name>W1YGQ0_9ZZZZ</name>
<gene>
    <name evidence="1" type="ORF">Q604_UNBC05757G0001</name>
</gene>
<organism evidence="1">
    <name type="scientific">human gut metagenome</name>
    <dbReference type="NCBI Taxonomy" id="408170"/>
    <lineage>
        <taxon>unclassified sequences</taxon>
        <taxon>metagenomes</taxon>
        <taxon>organismal metagenomes</taxon>
    </lineage>
</organism>
<dbReference type="EMBL" id="AZMM01005757">
    <property type="protein sequence ID" value="ETJ40344.1"/>
    <property type="molecule type" value="Genomic_DNA"/>
</dbReference>
<reference evidence="1" key="1">
    <citation type="submission" date="2013-12" db="EMBL/GenBank/DDBJ databases">
        <title>A Varibaculum cambriense genome reconstructed from a premature infant gut community with otherwise low bacterial novelty that shifts toward anaerobic metabolism during the third week of life.</title>
        <authorList>
            <person name="Brown C.T."/>
            <person name="Sharon I."/>
            <person name="Thomas B.C."/>
            <person name="Castelle C.J."/>
            <person name="Morowitz M.J."/>
            <person name="Banfield J.F."/>
        </authorList>
    </citation>
    <scope>NUCLEOTIDE SEQUENCE</scope>
</reference>
<evidence type="ECO:0000313" key="1">
    <source>
        <dbReference type="EMBL" id="ETJ40344.1"/>
    </source>
</evidence>
<feature type="non-terminal residue" evidence="1">
    <location>
        <position position="1"/>
    </location>
</feature>
<comment type="caution">
    <text evidence="1">The sequence shown here is derived from an EMBL/GenBank/DDBJ whole genome shotgun (WGS) entry which is preliminary data.</text>
</comment>
<proteinExistence type="predicted"/>
<dbReference type="AlphaFoldDB" id="W1YGQ0"/>
<protein>
    <submittedName>
        <fullName evidence="1">Uncharacterized protein</fullName>
    </submittedName>
</protein>
<sequence>ETATRIGEKLSLKELGRDYKLGLKNGRFRA</sequence>